<dbReference type="PANTHER" id="PTHR43033">
    <property type="entry name" value="TRNA(ILE)-LYSIDINE SYNTHASE-RELATED"/>
    <property type="match status" value="1"/>
</dbReference>
<dbReference type="Gene3D" id="1.20.59.20">
    <property type="match status" value="1"/>
</dbReference>
<evidence type="ECO:0000256" key="1">
    <source>
        <dbReference type="ARBA" id="ARBA00004496"/>
    </source>
</evidence>
<accession>A0A3C1KT21</accession>
<dbReference type="Pfam" id="PF11734">
    <property type="entry name" value="TilS_C"/>
    <property type="match status" value="1"/>
</dbReference>
<dbReference type="HAMAP" id="MF_01161">
    <property type="entry name" value="tRNA_Ile_lys_synt"/>
    <property type="match status" value="1"/>
</dbReference>
<evidence type="ECO:0000256" key="4">
    <source>
        <dbReference type="ARBA" id="ARBA00022598"/>
    </source>
</evidence>
<dbReference type="CDD" id="cd01992">
    <property type="entry name" value="TilS_N"/>
    <property type="match status" value="1"/>
</dbReference>
<evidence type="ECO:0000256" key="2">
    <source>
        <dbReference type="ARBA" id="ARBA00013267"/>
    </source>
</evidence>
<dbReference type="SUPFAM" id="SSF82829">
    <property type="entry name" value="MesJ substrate recognition domain-like"/>
    <property type="match status" value="1"/>
</dbReference>
<dbReference type="AlphaFoldDB" id="A0A3C1KT21"/>
<dbReference type="GO" id="GO:0005737">
    <property type="term" value="C:cytoplasm"/>
    <property type="evidence" value="ECO:0007669"/>
    <property type="project" value="UniProtKB-SubCell"/>
</dbReference>
<dbReference type="InterPro" id="IPR015262">
    <property type="entry name" value="tRNA_Ile_lys_synt_subst-bd"/>
</dbReference>
<evidence type="ECO:0000313" key="10">
    <source>
        <dbReference type="EMBL" id="HAN29860.1"/>
    </source>
</evidence>
<dbReference type="SUPFAM" id="SSF52402">
    <property type="entry name" value="Adenine nucleotide alpha hydrolases-like"/>
    <property type="match status" value="1"/>
</dbReference>
<dbReference type="Pfam" id="PF09179">
    <property type="entry name" value="TilS"/>
    <property type="match status" value="1"/>
</dbReference>
<dbReference type="GO" id="GO:0008033">
    <property type="term" value="P:tRNA processing"/>
    <property type="evidence" value="ECO:0007669"/>
    <property type="project" value="UniProtKB-KW"/>
</dbReference>
<dbReference type="SUPFAM" id="SSF56037">
    <property type="entry name" value="PheT/TilS domain"/>
    <property type="match status" value="1"/>
</dbReference>
<feature type="non-terminal residue" evidence="10">
    <location>
        <position position="429"/>
    </location>
</feature>
<dbReference type="STRING" id="1121937.GCA_000423125_01241"/>
<keyword evidence="5" id="KW-0819">tRNA processing</keyword>
<dbReference type="NCBIfam" id="TIGR02432">
    <property type="entry name" value="lysidine_TilS_N"/>
    <property type="match status" value="1"/>
</dbReference>
<keyword evidence="7" id="KW-0067">ATP-binding</keyword>
<dbReference type="InterPro" id="IPR012094">
    <property type="entry name" value="tRNA_Ile_lys_synt"/>
</dbReference>
<dbReference type="EMBL" id="DMND01000262">
    <property type="protein sequence ID" value="HAN29860.1"/>
    <property type="molecule type" value="Genomic_DNA"/>
</dbReference>
<organism evidence="10 11">
    <name type="scientific">Haliea salexigens</name>
    <dbReference type="NCBI Taxonomy" id="287487"/>
    <lineage>
        <taxon>Bacteria</taxon>
        <taxon>Pseudomonadati</taxon>
        <taxon>Pseudomonadota</taxon>
        <taxon>Gammaproteobacteria</taxon>
        <taxon>Cellvibrionales</taxon>
        <taxon>Halieaceae</taxon>
        <taxon>Haliea</taxon>
    </lineage>
</organism>
<sequence>MTAPPTPTPFDSAALEAALAPWRSARRWWVAFSGGLDSTVLLHLLCAQRSAGQTPPISAVHINHQLHPAAEQWQQRAGAFCAALDVPLKICTVSVRQTGSGLEAAAREARYTALEPLLEAGDVMFFAHHQDDQVETVLLRWLRGAGLRGLQGMPQQRALGRGQLARPLLGHPRSALQAYAVAEGLNWIDDPSNLDTSLDRNYLRHTVLPAIAERWPGYRGSVERSAHQLGAAERVLEELLPAPRAVTSVFGDPGLDLHDLLARPGAAGAMALRGWLEDTGLPLPPGATVAEFLRQLHAGGGSPLLTWQGYALRRFGDGVFLLPPARERNAGGAQLAPGMSLQFGGGQLSLLPAGHDPGIRLPRGSALTVHWRRGGERCRLPGRAGSRRLKTLLQEAGIPPWWRDDIPLLYHDGALVAVADLWLCDGSWL</sequence>
<dbReference type="Proteomes" id="UP000259273">
    <property type="component" value="Unassembled WGS sequence"/>
</dbReference>
<dbReference type="Gene3D" id="3.40.50.620">
    <property type="entry name" value="HUPs"/>
    <property type="match status" value="1"/>
</dbReference>
<comment type="caution">
    <text evidence="10">The sequence shown here is derived from an EMBL/GenBank/DDBJ whole genome shotgun (WGS) entry which is preliminary data.</text>
</comment>
<reference evidence="10 11" key="1">
    <citation type="journal article" date="2018" name="Nat. Biotechnol.">
        <title>A standardized bacterial taxonomy based on genome phylogeny substantially revises the tree of life.</title>
        <authorList>
            <person name="Parks D.H."/>
            <person name="Chuvochina M."/>
            <person name="Waite D.W."/>
            <person name="Rinke C."/>
            <person name="Skarshewski A."/>
            <person name="Chaumeil P.A."/>
            <person name="Hugenholtz P."/>
        </authorList>
    </citation>
    <scope>NUCLEOTIDE SEQUENCE [LARGE SCALE GENOMIC DNA]</scope>
    <source>
        <strain evidence="10">UBA9158</strain>
    </source>
</reference>
<gene>
    <name evidence="10" type="primary">tilS</name>
    <name evidence="10" type="ORF">DCP75_19500</name>
</gene>
<evidence type="ECO:0000313" key="11">
    <source>
        <dbReference type="Proteomes" id="UP000259273"/>
    </source>
</evidence>
<dbReference type="InterPro" id="IPR014729">
    <property type="entry name" value="Rossmann-like_a/b/a_fold"/>
</dbReference>
<evidence type="ECO:0000256" key="3">
    <source>
        <dbReference type="ARBA" id="ARBA00022490"/>
    </source>
</evidence>
<dbReference type="InterPro" id="IPR012796">
    <property type="entry name" value="Lysidine-tRNA-synth_C"/>
</dbReference>
<evidence type="ECO:0000259" key="9">
    <source>
        <dbReference type="SMART" id="SM00977"/>
    </source>
</evidence>
<name>A0A3C1KT21_9GAMM</name>
<dbReference type="GO" id="GO:0032267">
    <property type="term" value="F:tRNA(Ile)-lysidine synthase activity"/>
    <property type="evidence" value="ECO:0007669"/>
    <property type="project" value="UniProtKB-EC"/>
</dbReference>
<evidence type="ECO:0000256" key="6">
    <source>
        <dbReference type="ARBA" id="ARBA00022741"/>
    </source>
</evidence>
<comment type="subcellular location">
    <subcellularLocation>
        <location evidence="1">Cytoplasm</location>
    </subcellularLocation>
</comment>
<keyword evidence="3" id="KW-0963">Cytoplasm</keyword>
<dbReference type="InterPro" id="IPR012795">
    <property type="entry name" value="tRNA_Ile_lys_synt_N"/>
</dbReference>
<proteinExistence type="inferred from homology"/>
<dbReference type="NCBIfam" id="TIGR02433">
    <property type="entry name" value="lysidine_TilS_C"/>
    <property type="match status" value="1"/>
</dbReference>
<evidence type="ECO:0000256" key="7">
    <source>
        <dbReference type="ARBA" id="ARBA00022840"/>
    </source>
</evidence>
<protein>
    <recommendedName>
        <fullName evidence="2">tRNA(Ile)-lysidine synthetase</fullName>
        <ecNumber evidence="2">6.3.4.19</ecNumber>
    </recommendedName>
</protein>
<keyword evidence="6" id="KW-0547">Nucleotide-binding</keyword>
<dbReference type="PANTHER" id="PTHR43033:SF1">
    <property type="entry name" value="TRNA(ILE)-LYSIDINE SYNTHASE-RELATED"/>
    <property type="match status" value="1"/>
</dbReference>
<evidence type="ECO:0000256" key="8">
    <source>
        <dbReference type="ARBA" id="ARBA00048539"/>
    </source>
</evidence>
<comment type="catalytic activity">
    <reaction evidence="8">
        <text>cytidine(34) in tRNA(Ile2) + L-lysine + ATP = lysidine(34) in tRNA(Ile2) + AMP + diphosphate + H(+)</text>
        <dbReference type="Rhea" id="RHEA:43744"/>
        <dbReference type="Rhea" id="RHEA-COMP:10625"/>
        <dbReference type="Rhea" id="RHEA-COMP:10670"/>
        <dbReference type="ChEBI" id="CHEBI:15378"/>
        <dbReference type="ChEBI" id="CHEBI:30616"/>
        <dbReference type="ChEBI" id="CHEBI:32551"/>
        <dbReference type="ChEBI" id="CHEBI:33019"/>
        <dbReference type="ChEBI" id="CHEBI:82748"/>
        <dbReference type="ChEBI" id="CHEBI:83665"/>
        <dbReference type="ChEBI" id="CHEBI:456215"/>
        <dbReference type="EC" id="6.3.4.19"/>
    </reaction>
</comment>
<dbReference type="Pfam" id="PF01171">
    <property type="entry name" value="ATP_bind_3"/>
    <property type="match status" value="1"/>
</dbReference>
<evidence type="ECO:0000256" key="5">
    <source>
        <dbReference type="ARBA" id="ARBA00022694"/>
    </source>
</evidence>
<keyword evidence="4" id="KW-0436">Ligase</keyword>
<feature type="domain" description="Lysidine-tRNA(Ile) synthetase C-terminal" evidence="9">
    <location>
        <begin position="367"/>
        <end position="428"/>
    </location>
</feature>
<dbReference type="SMART" id="SM00977">
    <property type="entry name" value="TilS_C"/>
    <property type="match status" value="1"/>
</dbReference>
<dbReference type="InterPro" id="IPR011063">
    <property type="entry name" value="TilS/TtcA_N"/>
</dbReference>
<dbReference type="EC" id="6.3.4.19" evidence="2"/>
<dbReference type="GO" id="GO:0005524">
    <property type="term" value="F:ATP binding"/>
    <property type="evidence" value="ECO:0007669"/>
    <property type="project" value="UniProtKB-KW"/>
</dbReference>